<evidence type="ECO:0000256" key="4">
    <source>
        <dbReference type="ARBA" id="ARBA00022516"/>
    </source>
</evidence>
<dbReference type="EC" id="2.4.1.182" evidence="2 10"/>
<dbReference type="GO" id="GO:0009245">
    <property type="term" value="P:lipid A biosynthetic process"/>
    <property type="evidence" value="ECO:0007669"/>
    <property type="project" value="UniProtKB-UniRule"/>
</dbReference>
<dbReference type="GO" id="GO:0016020">
    <property type="term" value="C:membrane"/>
    <property type="evidence" value="ECO:0007669"/>
    <property type="project" value="GOC"/>
</dbReference>
<evidence type="ECO:0000256" key="10">
    <source>
        <dbReference type="NCBIfam" id="TIGR00215"/>
    </source>
</evidence>
<comment type="catalytic activity">
    <reaction evidence="9">
        <text>a lipid X + a UDP-2-N,3-O-bis[(3R)-3-hydroxyacyl]-alpha-D-glucosamine = a lipid A disaccharide + UDP + H(+)</text>
        <dbReference type="Rhea" id="RHEA:67828"/>
        <dbReference type="ChEBI" id="CHEBI:15378"/>
        <dbReference type="ChEBI" id="CHEBI:58223"/>
        <dbReference type="ChEBI" id="CHEBI:137748"/>
        <dbReference type="ChEBI" id="CHEBI:176338"/>
        <dbReference type="ChEBI" id="CHEBI:176343"/>
        <dbReference type="EC" id="2.4.1.182"/>
    </reaction>
</comment>
<evidence type="ECO:0000256" key="3">
    <source>
        <dbReference type="ARBA" id="ARBA00020902"/>
    </source>
</evidence>
<dbReference type="AlphaFoldDB" id="A0A0H4PD62"/>
<dbReference type="Pfam" id="PF02684">
    <property type="entry name" value="LpxB"/>
    <property type="match status" value="1"/>
</dbReference>
<evidence type="ECO:0000256" key="2">
    <source>
        <dbReference type="ARBA" id="ARBA00012687"/>
    </source>
</evidence>
<evidence type="ECO:0000256" key="8">
    <source>
        <dbReference type="ARBA" id="ARBA00023098"/>
    </source>
</evidence>
<evidence type="ECO:0000256" key="1">
    <source>
        <dbReference type="ARBA" id="ARBA00002056"/>
    </source>
</evidence>
<dbReference type="SUPFAM" id="SSF53756">
    <property type="entry name" value="UDP-Glycosyltransferase/glycogen phosphorylase"/>
    <property type="match status" value="1"/>
</dbReference>
<dbReference type="NCBIfam" id="TIGR00215">
    <property type="entry name" value="lpxB"/>
    <property type="match status" value="1"/>
</dbReference>
<dbReference type="RefSeq" id="WP_048642444.1">
    <property type="nucleotide sequence ID" value="NZ_CAXBGM010000136.1"/>
</dbReference>
<dbReference type="STRING" id="320787.CA2015_2779"/>
<evidence type="ECO:0000256" key="6">
    <source>
        <dbReference type="ARBA" id="ARBA00022676"/>
    </source>
</evidence>
<dbReference type="PANTHER" id="PTHR30372">
    <property type="entry name" value="LIPID-A-DISACCHARIDE SYNTHASE"/>
    <property type="match status" value="1"/>
</dbReference>
<dbReference type="GO" id="GO:0005543">
    <property type="term" value="F:phospholipid binding"/>
    <property type="evidence" value="ECO:0007669"/>
    <property type="project" value="TreeGrafter"/>
</dbReference>
<keyword evidence="6" id="KW-0328">Glycosyltransferase</keyword>
<gene>
    <name evidence="11" type="ORF">CA2015_2779</name>
</gene>
<comment type="function">
    <text evidence="1">Condensation of UDP-2,3-diacylglucosamine and 2,3-diacylglucosamine-1-phosphate to form lipid A disaccharide, a precursor of lipid A, a phosphorylated glycolipid that anchors the lipopolysaccharide to the outer membrane of the cell.</text>
</comment>
<organism evidence="11 12">
    <name type="scientific">Cyclobacterium amurskyense</name>
    <dbReference type="NCBI Taxonomy" id="320787"/>
    <lineage>
        <taxon>Bacteria</taxon>
        <taxon>Pseudomonadati</taxon>
        <taxon>Bacteroidota</taxon>
        <taxon>Cytophagia</taxon>
        <taxon>Cytophagales</taxon>
        <taxon>Cyclobacteriaceae</taxon>
        <taxon>Cyclobacterium</taxon>
    </lineage>
</organism>
<evidence type="ECO:0000256" key="7">
    <source>
        <dbReference type="ARBA" id="ARBA00022679"/>
    </source>
</evidence>
<dbReference type="OrthoDB" id="9801642at2"/>
<dbReference type="GO" id="GO:0008915">
    <property type="term" value="F:lipid-A-disaccharide synthase activity"/>
    <property type="evidence" value="ECO:0007669"/>
    <property type="project" value="UniProtKB-UniRule"/>
</dbReference>
<sequence length="368" mass="41946">MKYYIIAGERSGDLHASNLLLALKDKDDNAQFRGMGGEYMEDAGCTLFAHYKEMALMGFVEVLMHFRRVFRYLSAVKQDMVAFQPDALILVDFAGFNMKMATFATQKGIKVHYYISPKFWAWNQNRAYRLKKNVDKLYTILPFEPEFFKKFDWEVDYVGNPLLDEINKFKPDKDFLSQHQLGTRPLIALLPGSRKQEVNKMLHTMIGLKSSFDNVDWVIAGVRNLSADVYQMAEDAGIQVVYDKTYDILLHAKAAVVTSGTATLETALFNVPQVVVYKTSQISYAIGMQLIKVSFASLVNLIVNREVVKELIQGEYQSEFVEEELRGIFEEGPKRTKVLEGYGELRGLLSNKKASQETARLIFDSLSN</sequence>
<keyword evidence="8" id="KW-0443">Lipid metabolism</keyword>
<keyword evidence="7" id="KW-0808">Transferase</keyword>
<dbReference type="InterPro" id="IPR003835">
    <property type="entry name" value="Glyco_trans_19"/>
</dbReference>
<evidence type="ECO:0000256" key="5">
    <source>
        <dbReference type="ARBA" id="ARBA00022556"/>
    </source>
</evidence>
<evidence type="ECO:0000313" key="12">
    <source>
        <dbReference type="Proteomes" id="UP000036520"/>
    </source>
</evidence>
<protein>
    <recommendedName>
        <fullName evidence="3 10">Lipid-A-disaccharide synthase</fullName>
        <ecNumber evidence="2 10">2.4.1.182</ecNumber>
    </recommendedName>
</protein>
<keyword evidence="4" id="KW-0444">Lipid biosynthesis</keyword>
<dbReference type="PANTHER" id="PTHR30372:SF4">
    <property type="entry name" value="LIPID-A-DISACCHARIDE SYNTHASE, MITOCHONDRIAL-RELATED"/>
    <property type="match status" value="1"/>
</dbReference>
<keyword evidence="12" id="KW-1185">Reference proteome</keyword>
<dbReference type="PATRIC" id="fig|320787.5.peg.3036"/>
<reference evidence="11 12" key="1">
    <citation type="submission" date="2015-07" db="EMBL/GenBank/DDBJ databases">
        <authorList>
            <person name="Kim K.M."/>
        </authorList>
    </citation>
    <scope>NUCLEOTIDE SEQUENCE [LARGE SCALE GENOMIC DNA]</scope>
    <source>
        <strain evidence="11 12">KCTC 12363</strain>
    </source>
</reference>
<evidence type="ECO:0000313" key="11">
    <source>
        <dbReference type="EMBL" id="AKP52189.1"/>
    </source>
</evidence>
<dbReference type="EMBL" id="CP012040">
    <property type="protein sequence ID" value="AKP52189.1"/>
    <property type="molecule type" value="Genomic_DNA"/>
</dbReference>
<dbReference type="Proteomes" id="UP000036520">
    <property type="component" value="Chromosome"/>
</dbReference>
<evidence type="ECO:0000256" key="9">
    <source>
        <dbReference type="ARBA" id="ARBA00048975"/>
    </source>
</evidence>
<accession>A0A0H4PD62</accession>
<proteinExistence type="predicted"/>
<name>A0A0H4PD62_9BACT</name>
<keyword evidence="5" id="KW-0441">Lipid A biosynthesis</keyword>
<dbReference type="KEGG" id="camu:CA2015_2779"/>